<reference evidence="2 3" key="1">
    <citation type="journal article" date="2012" name="J. Bacteriol.">
        <title>Complete genome sequence of Mycoplasma haemocanis strain Illinois.</title>
        <authorList>
            <person name="do Nascimento N.C."/>
            <person name="Guimaraes A.M."/>
            <person name="Santos A.P."/>
            <person name="Sanmiguel P.J."/>
            <person name="Messick J.B."/>
        </authorList>
    </citation>
    <scope>NUCLEOTIDE SEQUENCE [LARGE SCALE GENOMIC DNA]</scope>
    <source>
        <strain evidence="2 3">Illinois</strain>
    </source>
</reference>
<dbReference type="OrthoDB" id="9830113at2"/>
<evidence type="ECO:0000313" key="3">
    <source>
        <dbReference type="Proteomes" id="UP000009135"/>
    </source>
</evidence>
<evidence type="ECO:0000313" key="2">
    <source>
        <dbReference type="EMBL" id="AEW45107.1"/>
    </source>
</evidence>
<keyword evidence="3" id="KW-1185">Reference proteome</keyword>
<dbReference type="AlphaFoldDB" id="H6N635"/>
<sequence length="169" mass="19406">MERQFQTVKEAINQDFFFNNLSNRIKDLIDFWKLSSITQFLEVFLFALIIVKQQSISLDPSDFKAEGISISMAILMLLLILFSVVNVIDIYKQVMTAFAINRVINISMIDGDIVKLNELRIVLIASLSSIITRIIFKATILPFLGMVSFGIKGFFYWKSIQLRKINLIS</sequence>
<keyword evidence="1" id="KW-0472">Membrane</keyword>
<feature type="transmembrane region" description="Helical" evidence="1">
    <location>
        <begin position="31"/>
        <end position="51"/>
    </location>
</feature>
<organism evidence="2 3">
    <name type="scientific">Mycoplasma haemocanis (strain Illinois)</name>
    <dbReference type="NCBI Taxonomy" id="1111676"/>
    <lineage>
        <taxon>Bacteria</taxon>
        <taxon>Bacillati</taxon>
        <taxon>Mycoplasmatota</taxon>
        <taxon>Mollicutes</taxon>
        <taxon>Mycoplasmataceae</taxon>
        <taxon>Mycoplasma</taxon>
    </lineage>
</organism>
<dbReference type="STRING" id="1111676.MHC_01205"/>
<evidence type="ECO:0000256" key="1">
    <source>
        <dbReference type="SAM" id="Phobius"/>
    </source>
</evidence>
<keyword evidence="1" id="KW-1133">Transmembrane helix</keyword>
<proteinExistence type="predicted"/>
<accession>H6N635</accession>
<gene>
    <name evidence="2" type="ordered locus">MHC_01205</name>
</gene>
<protein>
    <submittedName>
        <fullName evidence="2">Uncharacterized protein</fullName>
    </submittedName>
</protein>
<feature type="transmembrane region" description="Helical" evidence="1">
    <location>
        <begin position="134"/>
        <end position="157"/>
    </location>
</feature>
<dbReference type="EMBL" id="CP003199">
    <property type="protein sequence ID" value="AEW45107.1"/>
    <property type="molecule type" value="Genomic_DNA"/>
</dbReference>
<feature type="transmembrane region" description="Helical" evidence="1">
    <location>
        <begin position="72"/>
        <end position="91"/>
    </location>
</feature>
<name>H6N635_MYCHN</name>
<dbReference type="KEGG" id="mhe:MHC_01205"/>
<keyword evidence="1" id="KW-0812">Transmembrane</keyword>
<dbReference type="Proteomes" id="UP000009135">
    <property type="component" value="Chromosome"/>
</dbReference>
<dbReference type="HOGENOM" id="CLU_1576770_0_0_14"/>